<keyword evidence="10" id="KW-1185">Reference proteome</keyword>
<dbReference type="PROSITE" id="PS50114">
    <property type="entry name" value="GATA_ZN_FINGER_2"/>
    <property type="match status" value="1"/>
</dbReference>
<dbReference type="STRING" id="101127.A0A1X2GKM5"/>
<dbReference type="EMBL" id="MCGT01000010">
    <property type="protein sequence ID" value="ORX56162.1"/>
    <property type="molecule type" value="Genomic_DNA"/>
</dbReference>
<dbReference type="SUPFAM" id="SSF57716">
    <property type="entry name" value="Glucocorticoid receptor-like (DNA-binding domain)"/>
    <property type="match status" value="1"/>
</dbReference>
<dbReference type="PROSITE" id="PS00344">
    <property type="entry name" value="GATA_ZN_FINGER_1"/>
    <property type="match status" value="1"/>
</dbReference>
<gene>
    <name evidence="9" type="ORF">DM01DRAFT_1303547</name>
</gene>
<dbReference type="GO" id="GO:0043565">
    <property type="term" value="F:sequence-specific DNA binding"/>
    <property type="evidence" value="ECO:0007669"/>
    <property type="project" value="InterPro"/>
</dbReference>
<protein>
    <recommendedName>
        <fullName evidence="8">GATA-type domain-containing protein</fullName>
    </recommendedName>
</protein>
<dbReference type="PANTHER" id="PTHR47172">
    <property type="entry name" value="OS01G0976800 PROTEIN"/>
    <property type="match status" value="1"/>
</dbReference>
<keyword evidence="3" id="KW-0862">Zinc</keyword>
<evidence type="ECO:0000256" key="1">
    <source>
        <dbReference type="ARBA" id="ARBA00022723"/>
    </source>
</evidence>
<reference evidence="9 10" key="1">
    <citation type="submission" date="2016-07" db="EMBL/GenBank/DDBJ databases">
        <title>Pervasive Adenine N6-methylation of Active Genes in Fungi.</title>
        <authorList>
            <consortium name="DOE Joint Genome Institute"/>
            <person name="Mondo S.J."/>
            <person name="Dannebaum R.O."/>
            <person name="Kuo R.C."/>
            <person name="Labutti K."/>
            <person name="Haridas S."/>
            <person name="Kuo A."/>
            <person name="Salamov A."/>
            <person name="Ahrendt S.R."/>
            <person name="Lipzen A."/>
            <person name="Sullivan W."/>
            <person name="Andreopoulos W.B."/>
            <person name="Clum A."/>
            <person name="Lindquist E."/>
            <person name="Daum C."/>
            <person name="Ramamoorthy G.K."/>
            <person name="Gryganskyi A."/>
            <person name="Culley D."/>
            <person name="Magnuson J.K."/>
            <person name="James T.Y."/>
            <person name="O'Malley M.A."/>
            <person name="Stajich J.E."/>
            <person name="Spatafora J.W."/>
            <person name="Visel A."/>
            <person name="Grigoriev I.V."/>
        </authorList>
    </citation>
    <scope>NUCLEOTIDE SEQUENCE [LARGE SCALE GENOMIC DNA]</scope>
    <source>
        <strain evidence="9 10">NRRL 3301</strain>
    </source>
</reference>
<dbReference type="CDD" id="cd00202">
    <property type="entry name" value="ZnF_GATA"/>
    <property type="match status" value="1"/>
</dbReference>
<feature type="region of interest" description="Disordered" evidence="7">
    <location>
        <begin position="287"/>
        <end position="358"/>
    </location>
</feature>
<sequence>MSQSHQENVSCFWGLLALPNYEIAYLPSKILSTTVYRRPMKDLIFGRSLLDFVHPDERQLAKSDFDKFAQCNGLGGAITRCRLRKLDCLSNYEVHDYGTDLDWITVDVVTYSATENLLLAFFHCDQGFPVLPHVLCDYDKENEIANDLPQLHAVFNHFQYNKVSTQVTNVSIGTLRTFQLYDQVTQNLVLSYPTKDALPLIPDEMWSACHHDYSRPPDAHPIHFSECAHHHRQSFTIPSAHQSGYLHMEKIIIYYGNFIFAVFQVTPSPIFPALYLTPAPIQKDVARLPSPPSLCSSPTTPPAPSPPSDHSPKQRHKYKPRGPAVATSKSWRIRPTEKKKCESCHTSQSPEWRRGPSGHRTLCNACGLRYSRSLSKKDQRPPLSPVFAHTSAQERSSFERPQPSTSFTPLTQPPLGFPHH</sequence>
<dbReference type="InterPro" id="IPR013088">
    <property type="entry name" value="Znf_NHR/GATA"/>
</dbReference>
<keyword evidence="5" id="KW-0804">Transcription</keyword>
<dbReference type="AlphaFoldDB" id="A0A1X2GKM5"/>
<evidence type="ECO:0000256" key="2">
    <source>
        <dbReference type="ARBA" id="ARBA00022771"/>
    </source>
</evidence>
<keyword evidence="2 6" id="KW-0863">Zinc-finger</keyword>
<accession>A0A1X2GKM5</accession>
<keyword evidence="1" id="KW-0479">Metal-binding</keyword>
<name>A0A1X2GKM5_9FUNG</name>
<dbReference type="Proteomes" id="UP000242146">
    <property type="component" value="Unassembled WGS sequence"/>
</dbReference>
<feature type="compositionally biased region" description="Pro residues" evidence="7">
    <location>
        <begin position="299"/>
        <end position="309"/>
    </location>
</feature>
<evidence type="ECO:0000256" key="3">
    <source>
        <dbReference type="ARBA" id="ARBA00022833"/>
    </source>
</evidence>
<dbReference type="GO" id="GO:0008270">
    <property type="term" value="F:zinc ion binding"/>
    <property type="evidence" value="ECO:0007669"/>
    <property type="project" value="UniProtKB-KW"/>
</dbReference>
<organism evidence="9 10">
    <name type="scientific">Hesseltinella vesiculosa</name>
    <dbReference type="NCBI Taxonomy" id="101127"/>
    <lineage>
        <taxon>Eukaryota</taxon>
        <taxon>Fungi</taxon>
        <taxon>Fungi incertae sedis</taxon>
        <taxon>Mucoromycota</taxon>
        <taxon>Mucoromycotina</taxon>
        <taxon>Mucoromycetes</taxon>
        <taxon>Mucorales</taxon>
        <taxon>Cunninghamellaceae</taxon>
        <taxon>Hesseltinella</taxon>
    </lineage>
</organism>
<evidence type="ECO:0000256" key="7">
    <source>
        <dbReference type="SAM" id="MobiDB-lite"/>
    </source>
</evidence>
<feature type="compositionally biased region" description="Pro residues" evidence="7">
    <location>
        <begin position="411"/>
        <end position="420"/>
    </location>
</feature>
<dbReference type="Gene3D" id="3.30.50.10">
    <property type="entry name" value="Erythroid Transcription Factor GATA-1, subunit A"/>
    <property type="match status" value="1"/>
</dbReference>
<dbReference type="GO" id="GO:0006355">
    <property type="term" value="P:regulation of DNA-templated transcription"/>
    <property type="evidence" value="ECO:0007669"/>
    <property type="project" value="InterPro"/>
</dbReference>
<evidence type="ECO:0000256" key="5">
    <source>
        <dbReference type="ARBA" id="ARBA00023163"/>
    </source>
</evidence>
<evidence type="ECO:0000313" key="10">
    <source>
        <dbReference type="Proteomes" id="UP000242146"/>
    </source>
</evidence>
<dbReference type="InterPro" id="IPR000679">
    <property type="entry name" value="Znf_GATA"/>
</dbReference>
<feature type="compositionally biased region" description="Basic and acidic residues" evidence="7">
    <location>
        <begin position="334"/>
        <end position="343"/>
    </location>
</feature>
<evidence type="ECO:0000256" key="4">
    <source>
        <dbReference type="ARBA" id="ARBA00023015"/>
    </source>
</evidence>
<dbReference type="Pfam" id="PF00320">
    <property type="entry name" value="GATA"/>
    <property type="match status" value="1"/>
</dbReference>
<dbReference type="PANTHER" id="PTHR47172:SF24">
    <property type="entry name" value="GATA ZINC FINGER DOMAIN-CONTAINING PROTEIN 14-RELATED"/>
    <property type="match status" value="1"/>
</dbReference>
<keyword evidence="4" id="KW-0805">Transcription regulation</keyword>
<evidence type="ECO:0000256" key="6">
    <source>
        <dbReference type="PROSITE-ProRule" id="PRU00094"/>
    </source>
</evidence>
<feature type="region of interest" description="Disordered" evidence="7">
    <location>
        <begin position="374"/>
        <end position="420"/>
    </location>
</feature>
<dbReference type="OrthoDB" id="2162994at2759"/>
<comment type="caution">
    <text evidence="9">The sequence shown here is derived from an EMBL/GenBank/DDBJ whole genome shotgun (WGS) entry which is preliminary data.</text>
</comment>
<evidence type="ECO:0000259" key="8">
    <source>
        <dbReference type="PROSITE" id="PS50114"/>
    </source>
</evidence>
<dbReference type="SMART" id="SM00401">
    <property type="entry name" value="ZnF_GATA"/>
    <property type="match status" value="1"/>
</dbReference>
<feature type="domain" description="GATA-type" evidence="8">
    <location>
        <begin position="335"/>
        <end position="370"/>
    </location>
</feature>
<evidence type="ECO:0000313" key="9">
    <source>
        <dbReference type="EMBL" id="ORX56162.1"/>
    </source>
</evidence>
<proteinExistence type="predicted"/>